<evidence type="ECO:0000313" key="3">
    <source>
        <dbReference type="Proteomes" id="UP000430634"/>
    </source>
</evidence>
<organism evidence="2 3">
    <name type="scientific">Pseudoduganella buxea</name>
    <dbReference type="NCBI Taxonomy" id="1949069"/>
    <lineage>
        <taxon>Bacteria</taxon>
        <taxon>Pseudomonadati</taxon>
        <taxon>Pseudomonadota</taxon>
        <taxon>Betaproteobacteria</taxon>
        <taxon>Burkholderiales</taxon>
        <taxon>Oxalobacteraceae</taxon>
        <taxon>Telluria group</taxon>
        <taxon>Pseudoduganella</taxon>
    </lineage>
</organism>
<proteinExistence type="predicted"/>
<dbReference type="Proteomes" id="UP000430634">
    <property type="component" value="Unassembled WGS sequence"/>
</dbReference>
<dbReference type="AlphaFoldDB" id="A0A6I3SZN3"/>
<name>A0A6I3SZN3_9BURK</name>
<dbReference type="Gene3D" id="1.20.120.330">
    <property type="entry name" value="Nucleotidyltransferases domain 2"/>
    <property type="match status" value="1"/>
</dbReference>
<reference evidence="1" key="1">
    <citation type="journal article" date="2014" name="Int. J. Syst. Evol. Microbiol.">
        <title>Complete genome of a new Firmicutes species belonging to the dominant human colonic microbiota ('Ruminococcus bicirculans') reveals two chromosomes and a selective capacity to utilize plant glucans.</title>
        <authorList>
            <consortium name="NISC Comparative Sequencing Program"/>
            <person name="Wegmann U."/>
            <person name="Louis P."/>
            <person name="Goesmann A."/>
            <person name="Henrissat B."/>
            <person name="Duncan S.H."/>
            <person name="Flint H.J."/>
        </authorList>
    </citation>
    <scope>NUCLEOTIDE SEQUENCE</scope>
    <source>
        <strain evidence="1">CGMCC 1.15931</strain>
    </source>
</reference>
<dbReference type="EMBL" id="WNKZ01000054">
    <property type="protein sequence ID" value="MTV54564.1"/>
    <property type="molecule type" value="Genomic_DNA"/>
</dbReference>
<keyword evidence="4" id="KW-1185">Reference proteome</keyword>
<dbReference type="Proteomes" id="UP000622638">
    <property type="component" value="Unassembled WGS sequence"/>
</dbReference>
<sequence>MTAPGYPPFLPAAHREWLERALAILPADPRLVGLAAAGSFLTGAMDAFSDLDLLVVTDPAQQQAVLADRDAIARRLGHLLAGFTGEHVGEPRLFITLYDAPLLHVDLKFVSLADVHLRVEQPAVLWERDGLLSRALAQGEAVYPQPDIAWIEARFWIWMHYGAQKIGRGELFEAIDLIGFVRAAVLGPLALRRAHARPQGMRRIESHDPDFAAALRGTVPAYDRASCLHALDTCIALYRRLRADFDVVVDGAAELAVTAYLAAMAREGAPAPRAGD</sequence>
<gene>
    <name evidence="1" type="ORF">GCM10011572_01410</name>
    <name evidence="2" type="ORF">GM672_17690</name>
</gene>
<reference evidence="2 3" key="3">
    <citation type="submission" date="2019-11" db="EMBL/GenBank/DDBJ databases">
        <title>Type strains purchased from KCTC, JCM and DSMZ.</title>
        <authorList>
            <person name="Lu H."/>
        </authorList>
    </citation>
    <scope>NUCLEOTIDE SEQUENCE [LARGE SCALE GENOMIC DNA]</scope>
    <source>
        <strain evidence="2 3">KCTC 52429</strain>
    </source>
</reference>
<protein>
    <submittedName>
        <fullName evidence="2">Oxalate:formate antiporter</fullName>
    </submittedName>
</protein>
<evidence type="ECO:0000313" key="2">
    <source>
        <dbReference type="EMBL" id="MTV54564.1"/>
    </source>
</evidence>
<dbReference type="RefSeq" id="WP_155471853.1">
    <property type="nucleotide sequence ID" value="NZ_BMKG01000001.1"/>
</dbReference>
<reference evidence="1" key="4">
    <citation type="submission" date="2024-05" db="EMBL/GenBank/DDBJ databases">
        <authorList>
            <person name="Sun Q."/>
            <person name="Zhou Y."/>
        </authorList>
    </citation>
    <scope>NUCLEOTIDE SEQUENCE</scope>
    <source>
        <strain evidence="1">CGMCC 1.15931</strain>
    </source>
</reference>
<evidence type="ECO:0000313" key="1">
    <source>
        <dbReference type="EMBL" id="GGB83205.1"/>
    </source>
</evidence>
<comment type="caution">
    <text evidence="2">The sequence shown here is derived from an EMBL/GenBank/DDBJ whole genome shotgun (WGS) entry which is preliminary data.</text>
</comment>
<dbReference type="SUPFAM" id="SSF81301">
    <property type="entry name" value="Nucleotidyltransferase"/>
    <property type="match status" value="1"/>
</dbReference>
<dbReference type="InterPro" id="IPR043519">
    <property type="entry name" value="NT_sf"/>
</dbReference>
<evidence type="ECO:0000313" key="4">
    <source>
        <dbReference type="Proteomes" id="UP000622638"/>
    </source>
</evidence>
<dbReference type="EMBL" id="BMKG01000001">
    <property type="protein sequence ID" value="GGB83205.1"/>
    <property type="molecule type" value="Genomic_DNA"/>
</dbReference>
<dbReference type="Gene3D" id="3.30.460.10">
    <property type="entry name" value="Beta Polymerase, domain 2"/>
    <property type="match status" value="1"/>
</dbReference>
<reference evidence="4" key="2">
    <citation type="journal article" date="2019" name="Int. J. Syst. Evol. Microbiol.">
        <title>The Global Catalogue of Microorganisms (GCM) 10K type strain sequencing project: providing services to taxonomists for standard genome sequencing and annotation.</title>
        <authorList>
            <consortium name="The Broad Institute Genomics Platform"/>
            <consortium name="The Broad Institute Genome Sequencing Center for Infectious Disease"/>
            <person name="Wu L."/>
            <person name="Ma J."/>
        </authorList>
    </citation>
    <scope>NUCLEOTIDE SEQUENCE [LARGE SCALE GENOMIC DNA]</scope>
    <source>
        <strain evidence="4">CGMCC 1.15931</strain>
    </source>
</reference>
<dbReference type="OrthoDB" id="7375008at2"/>
<accession>A0A6I3SZN3</accession>